<name>A0A499URE0_9ACTN</name>
<protein>
    <recommendedName>
        <fullName evidence="3">AB hydrolase-1 domain-containing protein</fullName>
    </recommendedName>
</protein>
<reference evidence="1 2" key="1">
    <citation type="journal article" date="2020" name="Int. J. Syst. Evol. Microbiol.">
        <title>Reclassification of Streptomyces castelarensis and Streptomyces sporoclivatus as later heterotypic synonyms of Streptomyces antimycoticus.</title>
        <authorList>
            <person name="Komaki H."/>
            <person name="Tamura T."/>
        </authorList>
    </citation>
    <scope>NUCLEOTIDE SEQUENCE [LARGE SCALE GENOMIC DNA]</scope>
    <source>
        <strain evidence="1 2">NBRC 100767</strain>
    </source>
</reference>
<organism evidence="1 2">
    <name type="scientific">Streptomyces antimycoticus</name>
    <dbReference type="NCBI Taxonomy" id="68175"/>
    <lineage>
        <taxon>Bacteria</taxon>
        <taxon>Bacillati</taxon>
        <taxon>Actinomycetota</taxon>
        <taxon>Actinomycetes</taxon>
        <taxon>Kitasatosporales</taxon>
        <taxon>Streptomycetaceae</taxon>
        <taxon>Streptomyces</taxon>
        <taxon>Streptomyces violaceusniger group</taxon>
    </lineage>
</organism>
<dbReference type="InterPro" id="IPR029058">
    <property type="entry name" value="AB_hydrolase_fold"/>
</dbReference>
<gene>
    <name evidence="1" type="ORF">SSPO_074130</name>
</gene>
<dbReference type="Gene3D" id="3.40.50.1820">
    <property type="entry name" value="alpha/beta hydrolase"/>
    <property type="match status" value="1"/>
</dbReference>
<sequence length="154" mass="16688">MAYGATGIVLHGWSIGASMALHTAANSALRHRVLGLVLDSPVLDWQATLRALAAARGIPAPLLPLAVRAAEGRTGLHDSVLPEVADPERLSVPTLVAHGPDDTLAPWHVSREFADRRRDLVTLHTVRRAPHAAMWNADPKAYEEALRRFLVPLL</sequence>
<accession>A0A499URE0</accession>
<dbReference type="EMBL" id="AP019620">
    <property type="protein sequence ID" value="BBJ44695.1"/>
    <property type="molecule type" value="Genomic_DNA"/>
</dbReference>
<dbReference type="SUPFAM" id="SSF53474">
    <property type="entry name" value="alpha/beta-Hydrolases"/>
    <property type="match status" value="1"/>
</dbReference>
<evidence type="ECO:0008006" key="3">
    <source>
        <dbReference type="Google" id="ProtNLM"/>
    </source>
</evidence>
<proteinExistence type="predicted"/>
<dbReference type="Proteomes" id="UP000463951">
    <property type="component" value="Chromosome"/>
</dbReference>
<dbReference type="AlphaFoldDB" id="A0A499URE0"/>
<evidence type="ECO:0000313" key="2">
    <source>
        <dbReference type="Proteomes" id="UP000463951"/>
    </source>
</evidence>
<evidence type="ECO:0000313" key="1">
    <source>
        <dbReference type="EMBL" id="BBJ44695.1"/>
    </source>
</evidence>